<feature type="domain" description="HTH cro/C1-type" evidence="1">
    <location>
        <begin position="14"/>
        <end position="68"/>
    </location>
</feature>
<sequence length="99" mass="10480">MGIHSTAAPFGSTIRSARGAAGLDRATAAQRAGISTEHLGALERGERAPGRLVIDRLAAVLPLTADTLAALYADAQRRQDAHPWRGMGRMVANYRARAC</sequence>
<evidence type="ECO:0000313" key="2">
    <source>
        <dbReference type="EMBL" id="MBY8879745.1"/>
    </source>
</evidence>
<accession>A0ABS7Q9B6</accession>
<dbReference type="SMART" id="SM00530">
    <property type="entry name" value="HTH_XRE"/>
    <property type="match status" value="1"/>
</dbReference>
<dbReference type="SUPFAM" id="SSF47413">
    <property type="entry name" value="lambda repressor-like DNA-binding domains"/>
    <property type="match status" value="1"/>
</dbReference>
<proteinExistence type="predicted"/>
<gene>
    <name evidence="2" type="ORF">K7862_19180</name>
</gene>
<evidence type="ECO:0000313" key="3">
    <source>
        <dbReference type="Proteomes" id="UP000778578"/>
    </source>
</evidence>
<dbReference type="Proteomes" id="UP000778578">
    <property type="component" value="Unassembled WGS sequence"/>
</dbReference>
<name>A0ABS7Q9B6_9ACTN</name>
<dbReference type="InterPro" id="IPR001387">
    <property type="entry name" value="Cro/C1-type_HTH"/>
</dbReference>
<dbReference type="EMBL" id="JAINZZ010000023">
    <property type="protein sequence ID" value="MBY8879745.1"/>
    <property type="molecule type" value="Genomic_DNA"/>
</dbReference>
<dbReference type="PROSITE" id="PS50943">
    <property type="entry name" value="HTH_CROC1"/>
    <property type="match status" value="1"/>
</dbReference>
<comment type="caution">
    <text evidence="2">The sequence shown here is derived from an EMBL/GenBank/DDBJ whole genome shotgun (WGS) entry which is preliminary data.</text>
</comment>
<dbReference type="Pfam" id="PF13560">
    <property type="entry name" value="HTH_31"/>
    <property type="match status" value="1"/>
</dbReference>
<dbReference type="InterPro" id="IPR010982">
    <property type="entry name" value="Lambda_DNA-bd_dom_sf"/>
</dbReference>
<evidence type="ECO:0000259" key="1">
    <source>
        <dbReference type="PROSITE" id="PS50943"/>
    </source>
</evidence>
<dbReference type="RefSeq" id="WP_222964073.1">
    <property type="nucleotide sequence ID" value="NZ_JAINZZ010000023.1"/>
</dbReference>
<protein>
    <submittedName>
        <fullName evidence="2">Helix-turn-helix domain-containing protein</fullName>
    </submittedName>
</protein>
<reference evidence="2 3" key="1">
    <citation type="submission" date="2021-08" db="EMBL/GenBank/DDBJ databases">
        <title>WGS of actinomycetes from Thailand.</title>
        <authorList>
            <person name="Thawai C."/>
        </authorList>
    </citation>
    <scope>NUCLEOTIDE SEQUENCE [LARGE SCALE GENOMIC DNA]</scope>
    <source>
        <strain evidence="2 3">PLK6-54</strain>
    </source>
</reference>
<keyword evidence="3" id="KW-1185">Reference proteome</keyword>
<dbReference type="Gene3D" id="1.10.260.40">
    <property type="entry name" value="lambda repressor-like DNA-binding domains"/>
    <property type="match status" value="1"/>
</dbReference>
<organism evidence="2 3">
    <name type="scientific">Actinacidiphila acidipaludis</name>
    <dbReference type="NCBI Taxonomy" id="2873382"/>
    <lineage>
        <taxon>Bacteria</taxon>
        <taxon>Bacillati</taxon>
        <taxon>Actinomycetota</taxon>
        <taxon>Actinomycetes</taxon>
        <taxon>Kitasatosporales</taxon>
        <taxon>Streptomycetaceae</taxon>
        <taxon>Actinacidiphila</taxon>
    </lineage>
</organism>
<dbReference type="CDD" id="cd00093">
    <property type="entry name" value="HTH_XRE"/>
    <property type="match status" value="1"/>
</dbReference>